<dbReference type="Gene3D" id="3.40.50.2000">
    <property type="entry name" value="Glycogen Phosphorylase B"/>
    <property type="match status" value="1"/>
</dbReference>
<reference evidence="9" key="1">
    <citation type="journal article" date="2007" name="J. Bacteriol.">
        <title>Comparative genome analysis of four magnetotactic bacteria reveals a complex set of group-specific genes implicated in magnetosome biomineralization and function.</title>
        <authorList>
            <person name="Richter M."/>
            <person name="Kube M."/>
            <person name="Bazylinski D.A."/>
            <person name="Lombardot T."/>
            <person name="Gloeckner F.O."/>
            <person name="Reinhardt R."/>
            <person name="Schueler D."/>
        </authorList>
    </citation>
    <scope>NUCLEOTIDE SEQUENCE</scope>
    <source>
        <strain evidence="9">MSR-1</strain>
    </source>
</reference>
<dbReference type="InterPro" id="IPR051939">
    <property type="entry name" value="Glycosyltr_41/O-GlcNAc_trsf"/>
</dbReference>
<evidence type="ECO:0000256" key="5">
    <source>
        <dbReference type="ARBA" id="ARBA00022679"/>
    </source>
</evidence>
<sequence>MEAGVSEELFQQAVGLVQSGRLGEAGRLLTDLLAVAPGHVEAARLAVKLRLLDGSATAADLEQLAADHPDHGEIGFEAGVGWLQADNQRQAITCFRRHLQHFPDHPGTLFNLAWALRRQGADSEAEALLRRLLTVAPGHAAGWFNLGTLLADHGAHADAATAFETSLRCGFDAKPAMIGLALATLRQGRVDAAEAMLGALSPAVRHEAPVLALRAEIAVARGDDRGGLILYDQATAQAPDQLPLRLGRLRLQRRLGQAQAVFDETVAELDRPQAAVGLLLELCAAAQVLRRLDIAEAAARRAVDLAADDPTAINALAKSLAMRGSNAEAAACFRMALALAPDNAALHSNLIHAMVHDESGSPSQLFAEAQNFGRYWEGRLSPMSPPPPLPDDDRRMVRIGYVSADFCDHAVAYLIEPLLRRHDRQRFHVTCYHVARRSDHVTDRLRGLVPRWRTLPCDSDDFAAMAATIRADGIDILVDLSGHTAGNVLPMFALRPAPVQVSAIGYPGTTGLGRMDYRLVYGGSPKGGDDPAFSSETLVPFPAFLPFQAPAAAVPVGPPPVLERGYVTFAALNKFAKASVGARRAWARILAALPTARLVVLAPPSQAAVIRAGFVADGAGAEQVEVIEELALDGWLALMEEIDIALDSFPYRGGTTAMMSDWRGVPLVALLPEGQGKDDDRRLYCRDEDEYVATAVALASDLDQLVERRAELPLIARLDEGANADLAIRALERLFREIWSTYLEGRSRA</sequence>
<dbReference type="Gene3D" id="1.25.40.10">
    <property type="entry name" value="Tetratricopeptide repeat domain"/>
    <property type="match status" value="2"/>
</dbReference>
<keyword evidence="7" id="KW-0802">TPR repeat</keyword>
<dbReference type="GO" id="GO:0097363">
    <property type="term" value="F:protein O-acetylglucosaminyltransferase activity"/>
    <property type="evidence" value="ECO:0007669"/>
    <property type="project" value="UniProtKB-EC"/>
</dbReference>
<dbReference type="SUPFAM" id="SSF48452">
    <property type="entry name" value="TPR-like"/>
    <property type="match status" value="2"/>
</dbReference>
<dbReference type="EC" id="2.4.1.255" evidence="3"/>
<evidence type="ECO:0000256" key="2">
    <source>
        <dbReference type="ARBA" id="ARBA00005386"/>
    </source>
</evidence>
<dbReference type="InterPro" id="IPR029489">
    <property type="entry name" value="OGT/SEC/SPY_C"/>
</dbReference>
<dbReference type="InterPro" id="IPR011990">
    <property type="entry name" value="TPR-like_helical_dom_sf"/>
</dbReference>
<evidence type="ECO:0000313" key="9">
    <source>
        <dbReference type="EMBL" id="CAM74426.1"/>
    </source>
</evidence>
<keyword evidence="4" id="KW-0328">Glycosyltransferase</keyword>
<dbReference type="Pfam" id="PF13844">
    <property type="entry name" value="Glyco_transf_41"/>
    <property type="match status" value="1"/>
</dbReference>
<dbReference type="SMART" id="SM00028">
    <property type="entry name" value="TPR"/>
    <property type="match status" value="5"/>
</dbReference>
<comment type="similarity">
    <text evidence="2">Belongs to the glycosyltransferase 41 family. O-GlcNAc transferase subfamily.</text>
</comment>
<dbReference type="AlphaFoldDB" id="A4TUW9"/>
<protein>
    <recommendedName>
        <fullName evidence="3">protein O-GlcNAc transferase</fullName>
        <ecNumber evidence="3">2.4.1.255</ecNumber>
    </recommendedName>
</protein>
<evidence type="ECO:0000256" key="6">
    <source>
        <dbReference type="ARBA" id="ARBA00022737"/>
    </source>
</evidence>
<comment type="pathway">
    <text evidence="1">Protein modification; protein glycosylation.</text>
</comment>
<evidence type="ECO:0000256" key="3">
    <source>
        <dbReference type="ARBA" id="ARBA00011970"/>
    </source>
</evidence>
<keyword evidence="5" id="KW-0808">Transferase</keyword>
<dbReference type="EMBL" id="CU459003">
    <property type="protein sequence ID" value="CAM74426.1"/>
    <property type="molecule type" value="Genomic_DNA"/>
</dbReference>
<evidence type="ECO:0000256" key="7">
    <source>
        <dbReference type="ARBA" id="ARBA00022803"/>
    </source>
</evidence>
<keyword evidence="6" id="KW-0677">Repeat</keyword>
<dbReference type="InterPro" id="IPR019734">
    <property type="entry name" value="TPR_rpt"/>
</dbReference>
<dbReference type="PANTHER" id="PTHR44835:SF1">
    <property type="entry name" value="PROTEIN O-GLCNAC TRANSFERASE"/>
    <property type="match status" value="1"/>
</dbReference>
<accession>A4TUW9</accession>
<dbReference type="Pfam" id="PF13432">
    <property type="entry name" value="TPR_16"/>
    <property type="match status" value="2"/>
</dbReference>
<proteinExistence type="inferred from homology"/>
<evidence type="ECO:0000256" key="1">
    <source>
        <dbReference type="ARBA" id="ARBA00004922"/>
    </source>
</evidence>
<gene>
    <name evidence="9" type="ORF">MGR_1959</name>
</gene>
<feature type="domain" description="O-GlcNAc transferase C-terminal" evidence="8">
    <location>
        <begin position="396"/>
        <end position="518"/>
    </location>
</feature>
<dbReference type="Gene3D" id="3.40.50.11380">
    <property type="match status" value="1"/>
</dbReference>
<evidence type="ECO:0000256" key="4">
    <source>
        <dbReference type="ARBA" id="ARBA00022676"/>
    </source>
</evidence>
<organism evidence="9">
    <name type="scientific">Magnetospirillum gryphiswaldense</name>
    <dbReference type="NCBI Taxonomy" id="55518"/>
    <lineage>
        <taxon>Bacteria</taxon>
        <taxon>Pseudomonadati</taxon>
        <taxon>Pseudomonadota</taxon>
        <taxon>Alphaproteobacteria</taxon>
        <taxon>Rhodospirillales</taxon>
        <taxon>Rhodospirillaceae</taxon>
        <taxon>Magnetospirillum</taxon>
    </lineage>
</organism>
<dbReference type="PANTHER" id="PTHR44835">
    <property type="entry name" value="UDP-N-ACETYLGLUCOSAMINE--PEPTIDE N-ACETYLGLUCOSAMINYLTRANSFERASE SPINDLY-RELATED"/>
    <property type="match status" value="1"/>
</dbReference>
<evidence type="ECO:0000259" key="8">
    <source>
        <dbReference type="Pfam" id="PF13844"/>
    </source>
</evidence>
<name>A4TUW9_9PROT</name>